<feature type="domain" description="HTH lacI-type" evidence="4">
    <location>
        <begin position="22"/>
        <end position="76"/>
    </location>
</feature>
<keyword evidence="6" id="KW-1185">Reference proteome</keyword>
<dbReference type="Gene3D" id="3.40.50.2300">
    <property type="match status" value="2"/>
</dbReference>
<comment type="caution">
    <text evidence="5">The sequence shown here is derived from an EMBL/GenBank/DDBJ whole genome shotgun (WGS) entry which is preliminary data.</text>
</comment>
<accession>A0ABN2F093</accession>
<keyword evidence="2 5" id="KW-0238">DNA-binding</keyword>
<dbReference type="PANTHER" id="PTHR30146:SF109">
    <property type="entry name" value="HTH-TYPE TRANSCRIPTIONAL REGULATOR GALS"/>
    <property type="match status" value="1"/>
</dbReference>
<evidence type="ECO:0000256" key="1">
    <source>
        <dbReference type="ARBA" id="ARBA00023015"/>
    </source>
</evidence>
<dbReference type="SUPFAM" id="SSF47413">
    <property type="entry name" value="lambda repressor-like DNA-binding domains"/>
    <property type="match status" value="1"/>
</dbReference>
<proteinExistence type="predicted"/>
<dbReference type="InterPro" id="IPR010982">
    <property type="entry name" value="Lambda_DNA-bd_dom_sf"/>
</dbReference>
<dbReference type="CDD" id="cd01392">
    <property type="entry name" value="HTH_LacI"/>
    <property type="match status" value="1"/>
</dbReference>
<dbReference type="GO" id="GO:0003677">
    <property type="term" value="F:DNA binding"/>
    <property type="evidence" value="ECO:0007669"/>
    <property type="project" value="UniProtKB-KW"/>
</dbReference>
<dbReference type="PANTHER" id="PTHR30146">
    <property type="entry name" value="LACI-RELATED TRANSCRIPTIONAL REPRESSOR"/>
    <property type="match status" value="1"/>
</dbReference>
<dbReference type="SMART" id="SM00354">
    <property type="entry name" value="HTH_LACI"/>
    <property type="match status" value="1"/>
</dbReference>
<dbReference type="Gene3D" id="1.10.260.40">
    <property type="entry name" value="lambda repressor-like DNA-binding domains"/>
    <property type="match status" value="1"/>
</dbReference>
<protein>
    <submittedName>
        <fullName evidence="5">LacI family DNA-binding transcriptional regulator</fullName>
    </submittedName>
</protein>
<organism evidence="5 6">
    <name type="scientific">Kribbella alba</name>
    <dbReference type="NCBI Taxonomy" id="190197"/>
    <lineage>
        <taxon>Bacteria</taxon>
        <taxon>Bacillati</taxon>
        <taxon>Actinomycetota</taxon>
        <taxon>Actinomycetes</taxon>
        <taxon>Propionibacteriales</taxon>
        <taxon>Kribbellaceae</taxon>
        <taxon>Kribbella</taxon>
    </lineage>
</organism>
<dbReference type="Proteomes" id="UP001501319">
    <property type="component" value="Unassembled WGS sequence"/>
</dbReference>
<dbReference type="PROSITE" id="PS50932">
    <property type="entry name" value="HTH_LACI_2"/>
    <property type="match status" value="1"/>
</dbReference>
<evidence type="ECO:0000313" key="5">
    <source>
        <dbReference type="EMBL" id="GAA1624723.1"/>
    </source>
</evidence>
<dbReference type="Pfam" id="PF13377">
    <property type="entry name" value="Peripla_BP_3"/>
    <property type="match status" value="1"/>
</dbReference>
<gene>
    <name evidence="5" type="ORF">GCM10009744_10360</name>
</gene>
<keyword evidence="1" id="KW-0805">Transcription regulation</keyword>
<dbReference type="InterPro" id="IPR046335">
    <property type="entry name" value="LacI/GalR-like_sensor"/>
</dbReference>
<reference evidence="5 6" key="1">
    <citation type="journal article" date="2019" name="Int. J. Syst. Evol. Microbiol.">
        <title>The Global Catalogue of Microorganisms (GCM) 10K type strain sequencing project: providing services to taxonomists for standard genome sequencing and annotation.</title>
        <authorList>
            <consortium name="The Broad Institute Genomics Platform"/>
            <consortium name="The Broad Institute Genome Sequencing Center for Infectious Disease"/>
            <person name="Wu L."/>
            <person name="Ma J."/>
        </authorList>
    </citation>
    <scope>NUCLEOTIDE SEQUENCE [LARGE SCALE GENOMIC DNA]</scope>
    <source>
        <strain evidence="5 6">JCM 14306</strain>
    </source>
</reference>
<dbReference type="SUPFAM" id="SSF53822">
    <property type="entry name" value="Periplasmic binding protein-like I"/>
    <property type="match status" value="1"/>
</dbReference>
<name>A0ABN2F093_9ACTN</name>
<evidence type="ECO:0000313" key="6">
    <source>
        <dbReference type="Proteomes" id="UP001501319"/>
    </source>
</evidence>
<dbReference type="CDD" id="cd06288">
    <property type="entry name" value="PBP1_sucrose_transcription_regulator"/>
    <property type="match status" value="1"/>
</dbReference>
<dbReference type="PROSITE" id="PS00356">
    <property type="entry name" value="HTH_LACI_1"/>
    <property type="match status" value="1"/>
</dbReference>
<dbReference type="InterPro" id="IPR028082">
    <property type="entry name" value="Peripla_BP_I"/>
</dbReference>
<evidence type="ECO:0000259" key="4">
    <source>
        <dbReference type="PROSITE" id="PS50932"/>
    </source>
</evidence>
<evidence type="ECO:0000256" key="2">
    <source>
        <dbReference type="ARBA" id="ARBA00023125"/>
    </source>
</evidence>
<dbReference type="InterPro" id="IPR000843">
    <property type="entry name" value="HTH_LacI"/>
</dbReference>
<dbReference type="EMBL" id="BAAANE010000003">
    <property type="protein sequence ID" value="GAA1624723.1"/>
    <property type="molecule type" value="Genomic_DNA"/>
</dbReference>
<sequence>MPDRTHSANEAETVSAMSERRATLVDVAQRAGVSRGTASKALNGAGQLRASTRQRVIAAAEELGFEASPAARSLLSGRSYTVGLLTSDSLGRFSIPVLLGAEDLLATGEMAILLCDARADRIREQHYIRTLLARQVDGFIVTGHRSDARPSLTASLPVPVVYAYTPSDNPNDLSVVPDDLQGGVLAGHHLTSIGRRRIAYVGGPQRYHASHLRLQGMTTALEQAGIQPHGEPLFGEWRESWGRQAAQILLKSVPDLDAVFCASDHLARGVCDVLREAGVSIPDDVAVVGFDNYSEMVMAARPPLTTIDMNLRKVGEIAAGHLLDAIAGRPRSGLETVPCELVIRESTVKD</sequence>
<evidence type="ECO:0000256" key="3">
    <source>
        <dbReference type="ARBA" id="ARBA00023163"/>
    </source>
</evidence>
<keyword evidence="3" id="KW-0804">Transcription</keyword>
<dbReference type="Pfam" id="PF00356">
    <property type="entry name" value="LacI"/>
    <property type="match status" value="1"/>
</dbReference>